<dbReference type="OrthoDB" id="391274at2759"/>
<comment type="similarity">
    <text evidence="1">Belongs to the TMEM121 family.</text>
</comment>
<feature type="transmembrane region" description="Helical" evidence="2">
    <location>
        <begin position="76"/>
        <end position="95"/>
    </location>
</feature>
<evidence type="ECO:0000313" key="3">
    <source>
        <dbReference type="EMBL" id="EZG68679.1"/>
    </source>
</evidence>
<feature type="transmembrane region" description="Helical" evidence="2">
    <location>
        <begin position="683"/>
        <end position="702"/>
    </location>
</feature>
<feature type="transmembrane region" description="Helical" evidence="2">
    <location>
        <begin position="228"/>
        <end position="246"/>
    </location>
</feature>
<dbReference type="AlphaFoldDB" id="A0A023B8E2"/>
<dbReference type="Pfam" id="PF14997">
    <property type="entry name" value="CECR6_TMEM121"/>
    <property type="match status" value="1"/>
</dbReference>
<dbReference type="OMA" id="QFIGYII"/>
<evidence type="ECO:0000313" key="4">
    <source>
        <dbReference type="Proteomes" id="UP000019763"/>
    </source>
</evidence>
<feature type="transmembrane region" description="Helical" evidence="2">
    <location>
        <begin position="469"/>
        <end position="487"/>
    </location>
</feature>
<feature type="transmembrane region" description="Helical" evidence="2">
    <location>
        <begin position="494"/>
        <end position="515"/>
    </location>
</feature>
<reference evidence="3" key="1">
    <citation type="submission" date="2013-12" db="EMBL/GenBank/DDBJ databases">
        <authorList>
            <person name="Omoto C.K."/>
            <person name="Sibley D."/>
            <person name="Venepally P."/>
            <person name="Hadjithomas M."/>
            <person name="Karamycheva S."/>
            <person name="Brunk B."/>
            <person name="Roos D."/>
            <person name="Caler E."/>
            <person name="Lorenzi H."/>
        </authorList>
    </citation>
    <scope>NUCLEOTIDE SEQUENCE</scope>
</reference>
<keyword evidence="4" id="KW-1185">Reference proteome</keyword>
<feature type="transmembrane region" description="Helical" evidence="2">
    <location>
        <begin position="26"/>
        <end position="45"/>
    </location>
</feature>
<dbReference type="VEuPathDB" id="CryptoDB:GNI_061670"/>
<dbReference type="InterPro" id="IPR032776">
    <property type="entry name" value="CECR6/TMEM121"/>
</dbReference>
<gene>
    <name evidence="3" type="ORF">GNI_061670</name>
</gene>
<accession>A0A023B8E2</accession>
<keyword evidence="2 3" id="KW-0812">Transmembrane</keyword>
<feature type="transmembrane region" description="Helical" evidence="2">
    <location>
        <begin position="203"/>
        <end position="222"/>
    </location>
</feature>
<dbReference type="Proteomes" id="UP000019763">
    <property type="component" value="Unassembled WGS sequence"/>
</dbReference>
<dbReference type="RefSeq" id="XP_011134557.1">
    <property type="nucleotide sequence ID" value="XM_011136255.1"/>
</dbReference>
<sequence length="767" mass="85913">MDAIICLHLLRGFHETAPATRGVLEWMLYTVSFTVKLCIFYFVVFEGRLEQNLTYYSALGGIGYDVSAEVMVLAKSYAFCIMVYLAPLLFAFWVGRGSKEVFEYSNYKVTIESLIYCDIALHVILDLVDCCTAFRFSTLIYDFRGRHPRLETANGVVMALGILCHSLSLPSFSSSSFEADTAPSKSAQVEAVERKDVYLTRKFVALTSVLVIDVPMIIIRVLFWKHGYGFQVFLFKNVISIPLSIFRLNYTTYRAATAIDQPRPEDFPGKSDVVRTNLPSGSGPQWNANTIPKPSDALGLGADLNRLNDLRLGDPRLEALGGGGDHLGGVGEHLGATDAVLTSVLHRLYADDQLRENDWKAIEKNLLDCSRINKPLFPVRTASMQRVIVKIMQCATAGGRHSIGERLDAGLVLPYWKVTRLAAGLLVHWACQITAVGILSFWTTDSIYCVEADCSVITFRFWRDPYDSSWAALSILALSAGTVNFLAHVGTVNVLDSLFTSALYMLRSFSLWWSIWTFRKLNVFDIDEAVYSIFGARPFGSLSLDGATLFVVCGVPVVVSLMQGLFFVQSAFLSRKFMYYALQPHSRVARRLASSGRGRDAEPKTDECGWISTSSILSFLVCKNHIAPVDHHQLLIGPNVIRGVRLCDMLLVSDWMALLIAVCIRAVATLLYGYDTSRSDTSLWIFLINVLYLTFEIIYILLTQTVRLLSIRRFQIKALYTDIVTQWTKQNETLTHENKMATLAQVLVRYRREAFLTSPGEILPPLL</sequence>
<feature type="transmembrane region" description="Helical" evidence="2">
    <location>
        <begin position="421"/>
        <end position="442"/>
    </location>
</feature>
<name>A0A023B8E2_GRENI</name>
<proteinExistence type="inferred from homology"/>
<dbReference type="EMBL" id="AFNH02000467">
    <property type="protein sequence ID" value="EZG68679.1"/>
    <property type="molecule type" value="Genomic_DNA"/>
</dbReference>
<dbReference type="eggNOG" id="ENOG502SF5D">
    <property type="taxonomic scope" value="Eukaryota"/>
</dbReference>
<organism evidence="3 4">
    <name type="scientific">Gregarina niphandrodes</name>
    <name type="common">Septate eugregarine</name>
    <dbReference type="NCBI Taxonomy" id="110365"/>
    <lineage>
        <taxon>Eukaryota</taxon>
        <taxon>Sar</taxon>
        <taxon>Alveolata</taxon>
        <taxon>Apicomplexa</taxon>
        <taxon>Conoidasida</taxon>
        <taxon>Gregarinasina</taxon>
        <taxon>Eugregarinorida</taxon>
        <taxon>Gregarinidae</taxon>
        <taxon>Gregarina</taxon>
    </lineage>
</organism>
<dbReference type="GeneID" id="22912260"/>
<keyword evidence="2" id="KW-1133">Transmembrane helix</keyword>
<protein>
    <submittedName>
        <fullName evidence="3">Transmembrane protein</fullName>
    </submittedName>
</protein>
<feature type="transmembrane region" description="Helical" evidence="2">
    <location>
        <begin position="649"/>
        <end position="671"/>
    </location>
</feature>
<keyword evidence="2" id="KW-0472">Membrane</keyword>
<evidence type="ECO:0000256" key="2">
    <source>
        <dbReference type="SAM" id="Phobius"/>
    </source>
</evidence>
<evidence type="ECO:0000256" key="1">
    <source>
        <dbReference type="ARBA" id="ARBA00007711"/>
    </source>
</evidence>
<feature type="transmembrane region" description="Helical" evidence="2">
    <location>
        <begin position="547"/>
        <end position="568"/>
    </location>
</feature>
<comment type="caution">
    <text evidence="3">The sequence shown here is derived from an EMBL/GenBank/DDBJ whole genome shotgun (WGS) entry which is preliminary data.</text>
</comment>